<dbReference type="EMBL" id="SDHX01000002">
    <property type="protein sequence ID" value="RXK53471.1"/>
    <property type="molecule type" value="Genomic_DNA"/>
</dbReference>
<dbReference type="AlphaFoldDB" id="A0A4Q1C514"/>
<reference evidence="1 2" key="1">
    <citation type="submission" date="2019-01" db="EMBL/GenBank/DDBJ databases">
        <title>Lacunisphaera sp. strain TWA-58.</title>
        <authorList>
            <person name="Chen W.-M."/>
        </authorList>
    </citation>
    <scope>NUCLEOTIDE SEQUENCE [LARGE SCALE GENOMIC DNA]</scope>
    <source>
        <strain evidence="1 2">TWA-58</strain>
    </source>
</reference>
<dbReference type="OrthoDB" id="981968at2"/>
<name>A0A4Q1C514_9BACT</name>
<accession>A0A4Q1C514</accession>
<protein>
    <submittedName>
        <fullName evidence="1">Glycosaminoglycan attachment protein</fullName>
    </submittedName>
</protein>
<gene>
    <name evidence="1" type="ORF">ESB00_17415</name>
</gene>
<organism evidence="1 2">
    <name type="scientific">Oleiharenicola lentus</name>
    <dbReference type="NCBI Taxonomy" id="2508720"/>
    <lineage>
        <taxon>Bacteria</taxon>
        <taxon>Pseudomonadati</taxon>
        <taxon>Verrucomicrobiota</taxon>
        <taxon>Opitutia</taxon>
        <taxon>Opitutales</taxon>
        <taxon>Opitutaceae</taxon>
        <taxon>Oleiharenicola</taxon>
    </lineage>
</organism>
<evidence type="ECO:0000313" key="1">
    <source>
        <dbReference type="EMBL" id="RXK53471.1"/>
    </source>
</evidence>
<dbReference type="Proteomes" id="UP000290218">
    <property type="component" value="Unassembled WGS sequence"/>
</dbReference>
<keyword evidence="2" id="KW-1185">Reference proteome</keyword>
<sequence>MSAPLPTIKPLTRARFNALCYKRRPLAAMMSRETEWWSDEQERVLGLVLLDLSDDDWVWIVLGRDEQGLFRAIDVQASIPTQAEARTGLHASLAKHAQSGAVFPQEDNSGRRHEIFRVQVPATKLHRHFPLIATGDHHAAARRMMEELALAFVDIDGNYAKDFQTTGFNARLWELALFAFLHEQQFTFNHEHDRPDFLVDKHGKSLAIEATTVNPTDGETPPNPSTREEVELLRRDFMPVKFGSALYSKLQKKYWELDHVKGLPVVLAVHDFCGEGSMTWSSPALSDYLYGTRATARRLPNGALEVTETPVAEHSWGTKRIPSGFFNLPGAEHISAVLFSNSATVAKFNRMGVLAGFGLDNIRIHRAGARHDPNPNAAVPIPFLEEVVPGTYDEDWTEGMQLFHNPRAAVPVLPALFPGCAHHTFNGRNRVAALPVGFIHNSTTHVARLVPD</sequence>
<comment type="caution">
    <text evidence="1">The sequence shown here is derived from an EMBL/GenBank/DDBJ whole genome shotgun (WGS) entry which is preliminary data.</text>
</comment>
<dbReference type="RefSeq" id="WP_129049142.1">
    <property type="nucleotide sequence ID" value="NZ_SDHX01000002.1"/>
</dbReference>
<proteinExistence type="predicted"/>
<evidence type="ECO:0000313" key="2">
    <source>
        <dbReference type="Proteomes" id="UP000290218"/>
    </source>
</evidence>